<sequence>MCVTANAIKKPLTERFRVRRALERNSVEKSVLYVSWRVDKGDGSKKLGTFLLTKCHPNISKARLETSEKKRNDRAKCFRAE</sequence>
<evidence type="ECO:0000313" key="1">
    <source>
        <dbReference type="EMBL" id="OGM12184.1"/>
    </source>
</evidence>
<name>A0A1F7XAY0_9BACT</name>
<comment type="caution">
    <text evidence="1">The sequence shown here is derived from an EMBL/GenBank/DDBJ whole genome shotgun (WGS) entry which is preliminary data.</text>
</comment>
<organism evidence="1 2">
    <name type="scientific">Candidatus Woesebacteria bacterium RBG_16_39_8b</name>
    <dbReference type="NCBI Taxonomy" id="1802482"/>
    <lineage>
        <taxon>Bacteria</taxon>
        <taxon>Candidatus Woeseibacteriota</taxon>
    </lineage>
</organism>
<protein>
    <submittedName>
        <fullName evidence="1">Uncharacterized protein</fullName>
    </submittedName>
</protein>
<accession>A0A1F7XAY0</accession>
<reference evidence="1 2" key="1">
    <citation type="journal article" date="2016" name="Nat. Commun.">
        <title>Thousands of microbial genomes shed light on interconnected biogeochemical processes in an aquifer system.</title>
        <authorList>
            <person name="Anantharaman K."/>
            <person name="Brown C.T."/>
            <person name="Hug L.A."/>
            <person name="Sharon I."/>
            <person name="Castelle C.J."/>
            <person name="Probst A.J."/>
            <person name="Thomas B.C."/>
            <person name="Singh A."/>
            <person name="Wilkins M.J."/>
            <person name="Karaoz U."/>
            <person name="Brodie E.L."/>
            <person name="Williams K.H."/>
            <person name="Hubbard S.S."/>
            <person name="Banfield J.F."/>
        </authorList>
    </citation>
    <scope>NUCLEOTIDE SEQUENCE [LARGE SCALE GENOMIC DNA]</scope>
</reference>
<dbReference type="AlphaFoldDB" id="A0A1F7XAY0"/>
<dbReference type="EMBL" id="MGFU01000043">
    <property type="protein sequence ID" value="OGM12184.1"/>
    <property type="molecule type" value="Genomic_DNA"/>
</dbReference>
<proteinExistence type="predicted"/>
<gene>
    <name evidence="1" type="ORF">A2V80_02875</name>
</gene>
<dbReference type="Proteomes" id="UP000179013">
    <property type="component" value="Unassembled WGS sequence"/>
</dbReference>
<evidence type="ECO:0000313" key="2">
    <source>
        <dbReference type="Proteomes" id="UP000179013"/>
    </source>
</evidence>